<protein>
    <submittedName>
        <fullName evidence="1">Formate dehydrogenase subunit delta</fullName>
    </submittedName>
</protein>
<sequence length="77" mass="8712">MTDQELAHLIQMINQISDNNIYHGDEARAAEAVATHLRKFWARSMKQRITEYARADGAQLSDVSKLAISRLSELQPS</sequence>
<keyword evidence="2" id="KW-1185">Reference proteome</keyword>
<proteinExistence type="predicted"/>
<dbReference type="EMBL" id="JAUMIS010000001">
    <property type="protein sequence ID" value="MDO3721493.1"/>
    <property type="molecule type" value="Genomic_DNA"/>
</dbReference>
<evidence type="ECO:0000313" key="1">
    <source>
        <dbReference type="EMBL" id="MDO3721493.1"/>
    </source>
</evidence>
<dbReference type="Pfam" id="PF11390">
    <property type="entry name" value="FdsD"/>
    <property type="match status" value="1"/>
</dbReference>
<name>A0ABT8W002_9GAMM</name>
<organism evidence="1 2">
    <name type="scientific">Marinobacter suaedae</name>
    <dbReference type="NCBI Taxonomy" id="3057675"/>
    <lineage>
        <taxon>Bacteria</taxon>
        <taxon>Pseudomonadati</taxon>
        <taxon>Pseudomonadota</taxon>
        <taxon>Gammaproteobacteria</taxon>
        <taxon>Pseudomonadales</taxon>
        <taxon>Marinobacteraceae</taxon>
        <taxon>Marinobacter</taxon>
    </lineage>
</organism>
<gene>
    <name evidence="1" type="ORF">QVZ43_07135</name>
</gene>
<comment type="caution">
    <text evidence="1">The sequence shown here is derived from an EMBL/GenBank/DDBJ whole genome shotgun (WGS) entry which is preliminary data.</text>
</comment>
<dbReference type="Proteomes" id="UP001168640">
    <property type="component" value="Unassembled WGS sequence"/>
</dbReference>
<dbReference type="RefSeq" id="WP_302909375.1">
    <property type="nucleotide sequence ID" value="NZ_JAUMIS010000001.1"/>
</dbReference>
<accession>A0ABT8W002</accession>
<reference evidence="1" key="1">
    <citation type="submission" date="2023-07" db="EMBL/GenBank/DDBJ databases">
        <title>Marinobacter sp. chi1 genome sequencing and assembly.</title>
        <authorList>
            <person name="Park S."/>
        </authorList>
    </citation>
    <scope>NUCLEOTIDE SEQUENCE</scope>
    <source>
        <strain evidence="1">Chi1</strain>
    </source>
</reference>
<dbReference type="InterPro" id="IPR021074">
    <property type="entry name" value="Formate_DH_dsu"/>
</dbReference>
<evidence type="ECO:0000313" key="2">
    <source>
        <dbReference type="Proteomes" id="UP001168640"/>
    </source>
</evidence>